<dbReference type="Pfam" id="PF14995">
    <property type="entry name" value="TMEM107"/>
    <property type="match status" value="1"/>
</dbReference>
<dbReference type="CTD" id="36379995"/>
<organism evidence="8">
    <name type="scientific">Strongyloides ratti</name>
    <name type="common">Parasitic roundworm</name>
    <dbReference type="NCBI Taxonomy" id="34506"/>
    <lineage>
        <taxon>Eukaryota</taxon>
        <taxon>Metazoa</taxon>
        <taxon>Ecdysozoa</taxon>
        <taxon>Nematoda</taxon>
        <taxon>Chromadorea</taxon>
        <taxon>Rhabditida</taxon>
        <taxon>Tylenchina</taxon>
        <taxon>Panagrolaimomorpha</taxon>
        <taxon>Strongyloidoidea</taxon>
        <taxon>Strongyloididae</taxon>
        <taxon>Strongyloides</taxon>
    </lineage>
</organism>
<dbReference type="WormBase" id="SRAE_2000229100">
    <property type="protein sequence ID" value="SRP05273"/>
    <property type="gene ID" value="WBGene00262501"/>
</dbReference>
<evidence type="ECO:0000313" key="10">
    <source>
        <dbReference type="WBParaSite" id="SRAE_2000229100.1"/>
    </source>
</evidence>
<keyword evidence="6 7" id="KW-0472">Membrane</keyword>
<dbReference type="GO" id="GO:0036038">
    <property type="term" value="C:MKS complex"/>
    <property type="evidence" value="ECO:0007669"/>
    <property type="project" value="TreeGrafter"/>
</dbReference>
<feature type="transmembrane region" description="Helical" evidence="7">
    <location>
        <begin position="7"/>
        <end position="26"/>
    </location>
</feature>
<evidence type="ECO:0000256" key="5">
    <source>
        <dbReference type="ARBA" id="ARBA00022989"/>
    </source>
</evidence>
<accession>A0A090LJA8</accession>
<evidence type="ECO:0000256" key="1">
    <source>
        <dbReference type="ARBA" id="ARBA00004141"/>
    </source>
</evidence>
<keyword evidence="4" id="KW-0970">Cilium biogenesis/degradation</keyword>
<evidence type="ECO:0000256" key="6">
    <source>
        <dbReference type="ARBA" id="ARBA00023136"/>
    </source>
</evidence>
<dbReference type="EMBL" id="LN609529">
    <property type="protein sequence ID" value="CEF67630.1"/>
    <property type="molecule type" value="Genomic_DNA"/>
</dbReference>
<dbReference type="PANTHER" id="PTHR34341:SF1">
    <property type="entry name" value="TRANSMEMBRANE PROTEIN 107"/>
    <property type="match status" value="1"/>
</dbReference>
<dbReference type="GO" id="GO:0016020">
    <property type="term" value="C:membrane"/>
    <property type="evidence" value="ECO:0007669"/>
    <property type="project" value="UniProtKB-SubCell"/>
</dbReference>
<name>A0A090LJA8_STRRB</name>
<evidence type="ECO:0000256" key="4">
    <source>
        <dbReference type="ARBA" id="ARBA00022794"/>
    </source>
</evidence>
<feature type="transmembrane region" description="Helical" evidence="7">
    <location>
        <begin position="85"/>
        <end position="103"/>
    </location>
</feature>
<evidence type="ECO:0000256" key="3">
    <source>
        <dbReference type="ARBA" id="ARBA00022692"/>
    </source>
</evidence>
<dbReference type="GeneID" id="36379995"/>
<evidence type="ECO:0000313" key="8">
    <source>
        <dbReference type="EMBL" id="CEF67630.1"/>
    </source>
</evidence>
<evidence type="ECO:0000256" key="7">
    <source>
        <dbReference type="SAM" id="Phobius"/>
    </source>
</evidence>
<feature type="transmembrane region" description="Helical" evidence="7">
    <location>
        <begin position="109"/>
        <end position="129"/>
    </location>
</feature>
<sequence length="139" mass="16329">MSSINFIPSLFLIITAHTCMVVTLFWNRNYYVKNSMAPNSEMDVDLFYDLDTSLSINLSLSSIFLLFELILLFRKVYSTPINIFLLFNHTFGIIILLKFILHYHPVHHFWIHFALFSVPTISIPVVQLFRDLSMKKSCY</sequence>
<comment type="subcellular location">
    <subcellularLocation>
        <location evidence="1">Membrane</location>
        <topology evidence="1">Multi-pass membrane protein</topology>
    </subcellularLocation>
</comment>
<reference evidence="10" key="2">
    <citation type="submission" date="2020-12" db="UniProtKB">
        <authorList>
            <consortium name="WormBaseParasite"/>
        </authorList>
    </citation>
    <scope>IDENTIFICATION</scope>
</reference>
<dbReference type="InterPro" id="IPR029248">
    <property type="entry name" value="TMEM107"/>
</dbReference>
<proteinExistence type="predicted"/>
<dbReference type="WBParaSite" id="SRAE_2000229100.1">
    <property type="protein sequence ID" value="SRAE_2000229100.1"/>
    <property type="gene ID" value="WBGene00262501"/>
</dbReference>
<feature type="transmembrane region" description="Helical" evidence="7">
    <location>
        <begin position="54"/>
        <end position="73"/>
    </location>
</feature>
<keyword evidence="3 7" id="KW-0812">Transmembrane</keyword>
<protein>
    <recommendedName>
        <fullName evidence="2">Transmembrane protein 107</fullName>
    </recommendedName>
</protein>
<dbReference type="PANTHER" id="PTHR34341">
    <property type="entry name" value="TRANSMEMBRANE PROTEIN 107"/>
    <property type="match status" value="1"/>
</dbReference>
<reference evidence="8 9" key="1">
    <citation type="submission" date="2014-09" db="EMBL/GenBank/DDBJ databases">
        <authorList>
            <person name="Martin A.A."/>
        </authorList>
    </citation>
    <scope>NUCLEOTIDE SEQUENCE</scope>
    <source>
        <strain evidence="9">ED321</strain>
        <strain evidence="8">ED321 Heterogonic</strain>
    </source>
</reference>
<gene>
    <name evidence="8 10 11" type="ORF">SRAE_2000229100</name>
</gene>
<keyword evidence="9" id="KW-1185">Reference proteome</keyword>
<evidence type="ECO:0000313" key="9">
    <source>
        <dbReference type="Proteomes" id="UP000035682"/>
    </source>
</evidence>
<dbReference type="GO" id="GO:1905515">
    <property type="term" value="P:non-motile cilium assembly"/>
    <property type="evidence" value="ECO:0007669"/>
    <property type="project" value="TreeGrafter"/>
</dbReference>
<dbReference type="GO" id="GO:1904491">
    <property type="term" value="P:protein localization to ciliary transition zone"/>
    <property type="evidence" value="ECO:0007669"/>
    <property type="project" value="TreeGrafter"/>
</dbReference>
<keyword evidence="5 7" id="KW-1133">Transmembrane helix</keyword>
<dbReference type="RefSeq" id="XP_024506830.1">
    <property type="nucleotide sequence ID" value="XM_024653344.1"/>
</dbReference>
<dbReference type="OMA" id="SNFWILL"/>
<evidence type="ECO:0000313" key="11">
    <source>
        <dbReference type="WormBase" id="SRAE_2000229100"/>
    </source>
</evidence>
<dbReference type="Proteomes" id="UP000035682">
    <property type="component" value="Unplaced"/>
</dbReference>
<dbReference type="AlphaFoldDB" id="A0A090LJA8"/>
<evidence type="ECO:0000256" key="2">
    <source>
        <dbReference type="ARBA" id="ARBA00015652"/>
    </source>
</evidence>